<reference evidence="1 2" key="1">
    <citation type="submission" date="2022-10" db="EMBL/GenBank/DDBJ databases">
        <title>Marinomonas transparenta sp. nov. and Marinomonas sargassi sp. nov., isolated from marine alga (Sargassum natans (L.) Gaillon).</title>
        <authorList>
            <person name="Wang Y."/>
        </authorList>
    </citation>
    <scope>NUCLEOTIDE SEQUENCE [LARGE SCALE GENOMIC DNA]</scope>
    <source>
        <strain evidence="1 2">C2222</strain>
    </source>
</reference>
<dbReference type="EMBL" id="JAOVZB010000004">
    <property type="protein sequence ID" value="MCV2403135.1"/>
    <property type="molecule type" value="Genomic_DNA"/>
</dbReference>
<evidence type="ECO:0000313" key="2">
    <source>
        <dbReference type="Proteomes" id="UP001209713"/>
    </source>
</evidence>
<accession>A0ABT2YTE7</accession>
<protein>
    <submittedName>
        <fullName evidence="1">Uncharacterized protein</fullName>
    </submittedName>
</protein>
<sequence>MNVQSYKEEKAIDSYVEAVNTCCQSTLDKVNQNRLIMVLQKIHHNWKTRQALHSLSSSQMDDTGITREDIKAELSKPLWK</sequence>
<proteinExistence type="predicted"/>
<dbReference type="RefSeq" id="WP_263530516.1">
    <property type="nucleotide sequence ID" value="NZ_JAOVZB010000004.1"/>
</dbReference>
<keyword evidence="2" id="KW-1185">Reference proteome</keyword>
<comment type="caution">
    <text evidence="1">The sequence shown here is derived from an EMBL/GenBank/DDBJ whole genome shotgun (WGS) entry which is preliminary data.</text>
</comment>
<dbReference type="Proteomes" id="UP001209713">
    <property type="component" value="Unassembled WGS sequence"/>
</dbReference>
<evidence type="ECO:0000313" key="1">
    <source>
        <dbReference type="EMBL" id="MCV2403135.1"/>
    </source>
</evidence>
<gene>
    <name evidence="1" type="ORF">OFY17_09625</name>
</gene>
<organism evidence="1 2">
    <name type="scientific">Marinomonas sargassi</name>
    <dbReference type="NCBI Taxonomy" id="2984494"/>
    <lineage>
        <taxon>Bacteria</taxon>
        <taxon>Pseudomonadati</taxon>
        <taxon>Pseudomonadota</taxon>
        <taxon>Gammaproteobacteria</taxon>
        <taxon>Oceanospirillales</taxon>
        <taxon>Oceanospirillaceae</taxon>
        <taxon>Marinomonas</taxon>
    </lineage>
</organism>
<name>A0ABT2YTE7_9GAMM</name>